<evidence type="ECO:0000313" key="3">
    <source>
        <dbReference type="Proteomes" id="UP001219525"/>
    </source>
</evidence>
<organism evidence="2 3">
    <name type="scientific">Mycena pura</name>
    <dbReference type="NCBI Taxonomy" id="153505"/>
    <lineage>
        <taxon>Eukaryota</taxon>
        <taxon>Fungi</taxon>
        <taxon>Dikarya</taxon>
        <taxon>Basidiomycota</taxon>
        <taxon>Agaricomycotina</taxon>
        <taxon>Agaricomycetes</taxon>
        <taxon>Agaricomycetidae</taxon>
        <taxon>Agaricales</taxon>
        <taxon>Marasmiineae</taxon>
        <taxon>Mycenaceae</taxon>
        <taxon>Mycena</taxon>
    </lineage>
</organism>
<gene>
    <name evidence="2" type="ORF">GGX14DRAFT_385499</name>
</gene>
<accession>A0AAD6YRC2</accession>
<dbReference type="Proteomes" id="UP001219525">
    <property type="component" value="Unassembled WGS sequence"/>
</dbReference>
<evidence type="ECO:0000313" key="2">
    <source>
        <dbReference type="EMBL" id="KAJ7226689.1"/>
    </source>
</evidence>
<keyword evidence="3" id="KW-1185">Reference proteome</keyword>
<evidence type="ECO:0000256" key="1">
    <source>
        <dbReference type="SAM" id="SignalP"/>
    </source>
</evidence>
<dbReference type="EMBL" id="JARJCW010000003">
    <property type="protein sequence ID" value="KAJ7226689.1"/>
    <property type="molecule type" value="Genomic_DNA"/>
</dbReference>
<comment type="caution">
    <text evidence="2">The sequence shown here is derived from an EMBL/GenBank/DDBJ whole genome shotgun (WGS) entry which is preliminary data.</text>
</comment>
<dbReference type="AlphaFoldDB" id="A0AAD6YRC2"/>
<proteinExistence type="predicted"/>
<sequence length="266" mass="28747">MSTAVLLSLLMCGSPTTVTSTLTHTTLQSGLNQNWDVIAPTMDGWTQYNKFDSITNSLFRPVPDWTPMNETGQGPGDLYTPFFDFNGDATMAGWRLDGDPTSEVVFYLKDDSRSLTPNASFTAGQNIGDSSLLTMTGLTFLDAPSGAAGETFSNVSLPFTTHIVWIGKQSTDSFRPDCDQPWNFTATVVTANGTTTFSSAIDRLQVDVPPNISSTITLQNTADPEFLAVLSFSGESSFLYSRGSSSQIGSITLFQELDIAFCPEDD</sequence>
<feature type="chain" id="PRO_5042265467" evidence="1">
    <location>
        <begin position="20"/>
        <end position="266"/>
    </location>
</feature>
<protein>
    <submittedName>
        <fullName evidence="2">Uncharacterized protein</fullName>
    </submittedName>
</protein>
<keyword evidence="1" id="KW-0732">Signal</keyword>
<reference evidence="2" key="1">
    <citation type="submission" date="2023-03" db="EMBL/GenBank/DDBJ databases">
        <title>Massive genome expansion in bonnet fungi (Mycena s.s.) driven by repeated elements and novel gene families across ecological guilds.</title>
        <authorList>
            <consortium name="Lawrence Berkeley National Laboratory"/>
            <person name="Harder C.B."/>
            <person name="Miyauchi S."/>
            <person name="Viragh M."/>
            <person name="Kuo A."/>
            <person name="Thoen E."/>
            <person name="Andreopoulos B."/>
            <person name="Lu D."/>
            <person name="Skrede I."/>
            <person name="Drula E."/>
            <person name="Henrissat B."/>
            <person name="Morin E."/>
            <person name="Kohler A."/>
            <person name="Barry K."/>
            <person name="LaButti K."/>
            <person name="Morin E."/>
            <person name="Salamov A."/>
            <person name="Lipzen A."/>
            <person name="Mereny Z."/>
            <person name="Hegedus B."/>
            <person name="Baldrian P."/>
            <person name="Stursova M."/>
            <person name="Weitz H."/>
            <person name="Taylor A."/>
            <person name="Grigoriev I.V."/>
            <person name="Nagy L.G."/>
            <person name="Martin F."/>
            <person name="Kauserud H."/>
        </authorList>
    </citation>
    <scope>NUCLEOTIDE SEQUENCE</scope>
    <source>
        <strain evidence="2">9144</strain>
    </source>
</reference>
<name>A0AAD6YRC2_9AGAR</name>
<feature type="signal peptide" evidence="1">
    <location>
        <begin position="1"/>
        <end position="19"/>
    </location>
</feature>